<dbReference type="EMBL" id="CP082781">
    <property type="protein sequence ID" value="UGS27571.1"/>
    <property type="molecule type" value="Genomic_DNA"/>
</dbReference>
<evidence type="ECO:0000313" key="3">
    <source>
        <dbReference type="Proteomes" id="UP001199642"/>
    </source>
</evidence>
<gene>
    <name evidence="2" type="ORF">K8F61_05120</name>
</gene>
<dbReference type="InterPro" id="IPR025285">
    <property type="entry name" value="DUF4145"/>
</dbReference>
<feature type="domain" description="DUF4145" evidence="1">
    <location>
        <begin position="124"/>
        <end position="207"/>
    </location>
</feature>
<dbReference type="Proteomes" id="UP001199642">
    <property type="component" value="Chromosome"/>
</dbReference>
<dbReference type="RefSeq" id="WP_231820903.1">
    <property type="nucleotide sequence ID" value="NZ_CP082781.1"/>
</dbReference>
<keyword evidence="3" id="KW-1185">Reference proteome</keyword>
<accession>A0ABY3RXD9</accession>
<evidence type="ECO:0000259" key="1">
    <source>
        <dbReference type="Pfam" id="PF13643"/>
    </source>
</evidence>
<name>A0ABY3RXD9_9MICO</name>
<organism evidence="2 3">
    <name type="scientific">Microbacterium resistens</name>
    <dbReference type="NCBI Taxonomy" id="156977"/>
    <lineage>
        <taxon>Bacteria</taxon>
        <taxon>Bacillati</taxon>
        <taxon>Actinomycetota</taxon>
        <taxon>Actinomycetes</taxon>
        <taxon>Micrococcales</taxon>
        <taxon>Microbacteriaceae</taxon>
        <taxon>Microbacterium</taxon>
    </lineage>
</organism>
<reference evidence="2 3" key="1">
    <citation type="submission" date="2023-01" db="EMBL/GenBank/DDBJ databases">
        <title>Characterization of estradiol degrading bacteria Microbacterium sp. MZT7 and reveal degrading genes through genome analysis.</title>
        <authorList>
            <person name="Hao P."/>
            <person name="Gao Y."/>
        </authorList>
    </citation>
    <scope>NUCLEOTIDE SEQUENCE [LARGE SCALE GENOMIC DNA]</scope>
    <source>
        <strain evidence="2 3">MZT7</strain>
    </source>
</reference>
<sequence>MSADVYGQDLSPEALYDPTVMSLPETFECPKCSARSRHLRVPLAVLVHHEYGRSHDPFVDDVPYGFEGNWLSGPPSTYEQWTASVCLGCGKSSVWRGQKLIYPAPPQKLNPHPDLSTEASSLFKEATAVRPHSPRAAAALARAAMEAQLKALFPSTRAANLQDRLGELRQHVRPGLWKLLTTLRVVGNDALHGSDGSVAIDLTGADADVIDALLGAINLLVDEMVTQARETDALYLKIPESKREAAERAADLFTPREGPTPPAA</sequence>
<evidence type="ECO:0000313" key="2">
    <source>
        <dbReference type="EMBL" id="UGS27571.1"/>
    </source>
</evidence>
<dbReference type="Pfam" id="PF13643">
    <property type="entry name" value="DUF4145"/>
    <property type="match status" value="1"/>
</dbReference>
<proteinExistence type="predicted"/>
<protein>
    <submittedName>
        <fullName evidence="2">DUF4145 domain-containing protein</fullName>
    </submittedName>
</protein>